<keyword evidence="1" id="KW-0472">Membrane</keyword>
<proteinExistence type="predicted"/>
<keyword evidence="1" id="KW-1133">Transmembrane helix</keyword>
<evidence type="ECO:0000313" key="3">
    <source>
        <dbReference type="Proteomes" id="UP000422736"/>
    </source>
</evidence>
<name>A0ABX6EZ13_KLUMA</name>
<reference evidence="2 3" key="1">
    <citation type="submission" date="2016-03" db="EMBL/GenBank/DDBJ databases">
        <title>How can Kluyveromyces marxianus grow so fast - potential evolutionary course in Saccharomyces Complex revealed by comparative genomics.</title>
        <authorList>
            <person name="Mo W."/>
            <person name="Lu W."/>
            <person name="Yang X."/>
            <person name="Qi J."/>
            <person name="Lv H."/>
        </authorList>
    </citation>
    <scope>NUCLEOTIDE SEQUENCE [LARGE SCALE GENOMIC DNA]</scope>
    <source>
        <strain evidence="2 3">FIM1</strain>
    </source>
</reference>
<feature type="transmembrane region" description="Helical" evidence="1">
    <location>
        <begin position="29"/>
        <end position="50"/>
    </location>
</feature>
<evidence type="ECO:0000256" key="1">
    <source>
        <dbReference type="SAM" id="Phobius"/>
    </source>
</evidence>
<feature type="transmembrane region" description="Helical" evidence="1">
    <location>
        <begin position="62"/>
        <end position="81"/>
    </location>
</feature>
<reference evidence="2 3" key="2">
    <citation type="submission" date="2019-11" db="EMBL/GenBank/DDBJ databases">
        <authorList>
            <person name="Lu H."/>
        </authorList>
    </citation>
    <scope>NUCLEOTIDE SEQUENCE [LARGE SCALE GENOMIC DNA]</scope>
    <source>
        <strain evidence="2 3">FIM1</strain>
    </source>
</reference>
<sequence length="190" mass="21534">MSSDEQFEDFDTSSSPLFEQELVSPKGDILPYIGVLLYIIEQILLFFNSPAFETIVNTIQQIVQWIIGLFSLISLLGYHGVQSKIVDQYISSTSFFVATTHDASDLFNNRIHLAILLINLFTKQDDAPKKEIDWKKIILQILLWIIQRLLDDQNNKNGNGNNPKASNANSFLAVIVKALSIIVCLRYLLT</sequence>
<accession>A0ABX6EZ13</accession>
<dbReference type="Proteomes" id="UP000422736">
    <property type="component" value="Chromosome 4"/>
</dbReference>
<feature type="transmembrane region" description="Helical" evidence="1">
    <location>
        <begin position="170"/>
        <end position="189"/>
    </location>
</feature>
<keyword evidence="1" id="KW-0812">Transmembrane</keyword>
<protein>
    <submittedName>
        <fullName evidence="2">Uncharacterized protein</fullName>
    </submittedName>
</protein>
<gene>
    <name evidence="2" type="ORF">FIM1_2810</name>
</gene>
<keyword evidence="3" id="KW-1185">Reference proteome</keyword>
<organism evidence="2 3">
    <name type="scientific">Kluyveromyces marxianus</name>
    <name type="common">Yeast</name>
    <name type="synonym">Candida kefyr</name>
    <dbReference type="NCBI Taxonomy" id="4911"/>
    <lineage>
        <taxon>Eukaryota</taxon>
        <taxon>Fungi</taxon>
        <taxon>Dikarya</taxon>
        <taxon>Ascomycota</taxon>
        <taxon>Saccharomycotina</taxon>
        <taxon>Saccharomycetes</taxon>
        <taxon>Saccharomycetales</taxon>
        <taxon>Saccharomycetaceae</taxon>
        <taxon>Kluyveromyces</taxon>
    </lineage>
</organism>
<dbReference type="EMBL" id="CP015057">
    <property type="protein sequence ID" value="QGN16109.1"/>
    <property type="molecule type" value="Genomic_DNA"/>
</dbReference>
<evidence type="ECO:0000313" key="2">
    <source>
        <dbReference type="EMBL" id="QGN16109.1"/>
    </source>
</evidence>